<dbReference type="OrthoDB" id="2016434at2759"/>
<dbReference type="AlphaFoldDB" id="V4NSG6"/>
<protein>
    <recommendedName>
        <fullName evidence="3">Peptidase M41 domain-containing protein</fullName>
    </recommendedName>
</protein>
<dbReference type="OMA" id="NCEYEVA"/>
<dbReference type="GO" id="GO:0006508">
    <property type="term" value="P:proteolysis"/>
    <property type="evidence" value="ECO:0007669"/>
    <property type="project" value="InterPro"/>
</dbReference>
<evidence type="ECO:0000313" key="2">
    <source>
        <dbReference type="Proteomes" id="UP000030689"/>
    </source>
</evidence>
<dbReference type="Proteomes" id="UP000030689">
    <property type="component" value="Unassembled WGS sequence"/>
</dbReference>
<dbReference type="GO" id="GO:0004222">
    <property type="term" value="F:metalloendopeptidase activity"/>
    <property type="evidence" value="ECO:0007669"/>
    <property type="project" value="InterPro"/>
</dbReference>
<dbReference type="InterPro" id="IPR037219">
    <property type="entry name" value="Peptidase_M41-like"/>
</dbReference>
<proteinExistence type="predicted"/>
<evidence type="ECO:0000313" key="1">
    <source>
        <dbReference type="EMBL" id="ESQ49606.1"/>
    </source>
</evidence>
<dbReference type="KEGG" id="eus:EUTSA_v10022034mg"/>
<keyword evidence="2" id="KW-1185">Reference proteome</keyword>
<organism evidence="1 2">
    <name type="scientific">Eutrema salsugineum</name>
    <name type="common">Saltwater cress</name>
    <name type="synonym">Sisymbrium salsugineum</name>
    <dbReference type="NCBI Taxonomy" id="72664"/>
    <lineage>
        <taxon>Eukaryota</taxon>
        <taxon>Viridiplantae</taxon>
        <taxon>Streptophyta</taxon>
        <taxon>Embryophyta</taxon>
        <taxon>Tracheophyta</taxon>
        <taxon>Spermatophyta</taxon>
        <taxon>Magnoliopsida</taxon>
        <taxon>eudicotyledons</taxon>
        <taxon>Gunneridae</taxon>
        <taxon>Pentapetalae</taxon>
        <taxon>rosids</taxon>
        <taxon>malvids</taxon>
        <taxon>Brassicales</taxon>
        <taxon>Brassicaceae</taxon>
        <taxon>Eutremeae</taxon>
        <taxon>Eutrema</taxon>
    </lineage>
</organism>
<sequence>MGNHHEYEMASKVVKIYDLAYEKAKGMLLKNRRVLEKITEELLEFEILTQKDLERLVHENGGIREKEPFFLSGTSYNEPLSRSFLDAGDSPESVPLSAPT</sequence>
<dbReference type="STRING" id="72664.V4NSG6"/>
<dbReference type="GO" id="GO:0004176">
    <property type="term" value="F:ATP-dependent peptidase activity"/>
    <property type="evidence" value="ECO:0007669"/>
    <property type="project" value="InterPro"/>
</dbReference>
<dbReference type="Gramene" id="ESQ49606">
    <property type="protein sequence ID" value="ESQ49606"/>
    <property type="gene ID" value="EUTSA_v10022034mg"/>
</dbReference>
<evidence type="ECO:0008006" key="3">
    <source>
        <dbReference type="Google" id="ProtNLM"/>
    </source>
</evidence>
<reference evidence="1 2" key="1">
    <citation type="journal article" date="2013" name="Front. Plant Sci.">
        <title>The Reference Genome of the Halophytic Plant Eutrema salsugineum.</title>
        <authorList>
            <person name="Yang R."/>
            <person name="Jarvis D.E."/>
            <person name="Chen H."/>
            <person name="Beilstein M.A."/>
            <person name="Grimwood J."/>
            <person name="Jenkins J."/>
            <person name="Shu S."/>
            <person name="Prochnik S."/>
            <person name="Xin M."/>
            <person name="Ma C."/>
            <person name="Schmutz J."/>
            <person name="Wing R.A."/>
            <person name="Mitchell-Olds T."/>
            <person name="Schumaker K.S."/>
            <person name="Wang X."/>
        </authorList>
    </citation>
    <scope>NUCLEOTIDE SEQUENCE [LARGE SCALE GENOMIC DNA]</scope>
</reference>
<dbReference type="GO" id="GO:0005524">
    <property type="term" value="F:ATP binding"/>
    <property type="evidence" value="ECO:0007669"/>
    <property type="project" value="InterPro"/>
</dbReference>
<gene>
    <name evidence="1" type="ORF">EUTSA_v10022034mg</name>
</gene>
<dbReference type="Gene3D" id="1.20.58.760">
    <property type="entry name" value="Peptidase M41"/>
    <property type="match status" value="1"/>
</dbReference>
<accession>V4NSG6</accession>
<dbReference type="SUPFAM" id="SSF140990">
    <property type="entry name" value="FtsH protease domain-like"/>
    <property type="match status" value="1"/>
</dbReference>
<dbReference type="eggNOG" id="KOG0731">
    <property type="taxonomic scope" value="Eukaryota"/>
</dbReference>
<name>V4NSG6_EUTSA</name>
<dbReference type="EMBL" id="KI517408">
    <property type="protein sequence ID" value="ESQ49606.1"/>
    <property type="molecule type" value="Genomic_DNA"/>
</dbReference>